<accession>A0A1G2TWB4</accession>
<dbReference type="STRING" id="1802758.A3A96_02090"/>
<dbReference type="Proteomes" id="UP000177707">
    <property type="component" value="Unassembled WGS sequence"/>
</dbReference>
<gene>
    <name evidence="1" type="ORF">A3A96_02090</name>
</gene>
<evidence type="ECO:0000313" key="1">
    <source>
        <dbReference type="EMBL" id="OHB01514.1"/>
    </source>
</evidence>
<reference evidence="1 2" key="1">
    <citation type="journal article" date="2016" name="Nat. Commun.">
        <title>Thousands of microbial genomes shed light on interconnected biogeochemical processes in an aquifer system.</title>
        <authorList>
            <person name="Anantharaman K."/>
            <person name="Brown C.T."/>
            <person name="Hug L.A."/>
            <person name="Sharon I."/>
            <person name="Castelle C.J."/>
            <person name="Probst A.J."/>
            <person name="Thomas B.C."/>
            <person name="Singh A."/>
            <person name="Wilkins M.J."/>
            <person name="Karaoz U."/>
            <person name="Brodie E.L."/>
            <person name="Williams K.H."/>
            <person name="Hubbard S.S."/>
            <person name="Banfield J.F."/>
        </authorList>
    </citation>
    <scope>NUCLEOTIDE SEQUENCE [LARGE SCALE GENOMIC DNA]</scope>
</reference>
<dbReference type="AlphaFoldDB" id="A0A1G2TWB4"/>
<proteinExistence type="predicted"/>
<protein>
    <submittedName>
        <fullName evidence="1">Uncharacterized protein</fullName>
    </submittedName>
</protein>
<organism evidence="1 2">
    <name type="scientific">Candidatus Zambryskibacteria bacterium RIFCSPLOWO2_01_FULL_39_39</name>
    <dbReference type="NCBI Taxonomy" id="1802758"/>
    <lineage>
        <taxon>Bacteria</taxon>
        <taxon>Candidatus Zambryskiibacteriota</taxon>
    </lineage>
</organism>
<evidence type="ECO:0000313" key="2">
    <source>
        <dbReference type="Proteomes" id="UP000177707"/>
    </source>
</evidence>
<dbReference type="EMBL" id="MHWB01000012">
    <property type="protein sequence ID" value="OHB01514.1"/>
    <property type="molecule type" value="Genomic_DNA"/>
</dbReference>
<sequence length="113" mass="13154">MELQKNIDLLKLAIQKHKPIEFEYIQDNKPIGKRFGNPHAIFEDTTKGGIEAVYTHIVQTGGVSETLKEFPDWRMFFVDKIKDIKILENEPSFSIQDGYNPFSVMYSRAIYKI</sequence>
<comment type="caution">
    <text evidence="1">The sequence shown here is derived from an EMBL/GenBank/DDBJ whole genome shotgun (WGS) entry which is preliminary data.</text>
</comment>
<name>A0A1G2TWB4_9BACT</name>